<dbReference type="STRING" id="1458985.BJP34_12140"/>
<evidence type="ECO:0000313" key="4">
    <source>
        <dbReference type="EMBL" id="AOX00094.1"/>
    </source>
</evidence>
<organism evidence="4 5">
    <name type="scientific">Moorena producens PAL-8-15-08-1</name>
    <dbReference type="NCBI Taxonomy" id="1458985"/>
    <lineage>
        <taxon>Bacteria</taxon>
        <taxon>Bacillati</taxon>
        <taxon>Cyanobacteriota</taxon>
        <taxon>Cyanophyceae</taxon>
        <taxon>Coleofasciculales</taxon>
        <taxon>Coleofasciculaceae</taxon>
        <taxon>Moorena</taxon>
    </lineage>
</organism>
<evidence type="ECO:0000313" key="5">
    <source>
        <dbReference type="Proteomes" id="UP000177870"/>
    </source>
</evidence>
<dbReference type="AlphaFoldDB" id="A0A1D8TR83"/>
<dbReference type="Pfam" id="PF01494">
    <property type="entry name" value="FAD_binding_3"/>
    <property type="match status" value="1"/>
</dbReference>
<proteinExistence type="predicted"/>
<dbReference type="NCBIfam" id="NF006091">
    <property type="entry name" value="PRK08243.1"/>
    <property type="match status" value="1"/>
</dbReference>
<dbReference type="PRINTS" id="PR00420">
    <property type="entry name" value="RNGMNOXGNASE"/>
</dbReference>
<accession>A0A1D8TR83</accession>
<keyword evidence="1" id="KW-0285">Flavoprotein</keyword>
<gene>
    <name evidence="4" type="ORF">BJP34_12140</name>
</gene>
<dbReference type="Gene3D" id="3.30.9.10">
    <property type="entry name" value="D-Amino Acid Oxidase, subunit A, domain 2"/>
    <property type="match status" value="1"/>
</dbReference>
<dbReference type="GO" id="GO:0071949">
    <property type="term" value="F:FAD binding"/>
    <property type="evidence" value="ECO:0007669"/>
    <property type="project" value="InterPro"/>
</dbReference>
<sequence>MLNNHFSTKVCIIGAGPAGLLLANILQQNNIPCIVVEKCSREEVFSRARAGLIDHKAVSILKQYGLADRLLREGKPHGKCEFRSPEYSFVLEYSKMCEGRTHYTYPQQELLVDLIQKFQEAGGEIRFSTKGLVIKNSYPAQVSCYDEIKQSTIVIDCDFIAGCDGFHGIARKSIPSEAVDIYYKNYNFSWLAITAAAPPSTEHIIYAIHPDGFAGHMLRNEKISRYYLQISLDDSVDNWPDERVWSELHVRLAKDGWSLTEGKITDKQVLRMRSYVSNPIQYKNLFLAGDAAHILTPSGGKGMNLAIQDAEVLGKLMVNYYLISHNDSILQQYSAIRLPEIWQTQEFSHSLLHMVNIDEQNSENDRFMKQLQQSKISQLMSLKTFAADFSRKYVGSLSDYNELEMAC</sequence>
<evidence type="ECO:0000259" key="3">
    <source>
        <dbReference type="Pfam" id="PF01494"/>
    </source>
</evidence>
<feature type="domain" description="FAD-binding" evidence="3">
    <location>
        <begin position="8"/>
        <end position="347"/>
    </location>
</feature>
<dbReference type="GO" id="GO:0016709">
    <property type="term" value="F:oxidoreductase activity, acting on paired donors, with incorporation or reduction of molecular oxygen, NAD(P)H as one donor, and incorporation of one atom of oxygen"/>
    <property type="evidence" value="ECO:0007669"/>
    <property type="project" value="UniProtKB-ARBA"/>
</dbReference>
<dbReference type="OrthoDB" id="9782160at2"/>
<keyword evidence="2" id="KW-0274">FAD</keyword>
<dbReference type="Proteomes" id="UP000177870">
    <property type="component" value="Chromosome"/>
</dbReference>
<dbReference type="PANTHER" id="PTHR43004">
    <property type="entry name" value="TRK SYSTEM POTASSIUM UPTAKE PROTEIN"/>
    <property type="match status" value="1"/>
</dbReference>
<dbReference type="SUPFAM" id="SSF54373">
    <property type="entry name" value="FAD-linked reductases, C-terminal domain"/>
    <property type="match status" value="1"/>
</dbReference>
<dbReference type="PANTHER" id="PTHR43004:SF3">
    <property type="entry name" value="P-HYDROXYBENZOATE HYDROXYLASE"/>
    <property type="match status" value="1"/>
</dbReference>
<reference evidence="5" key="1">
    <citation type="submission" date="2016-10" db="EMBL/GenBank/DDBJ databases">
        <title>Comparative genomics uncovers the prolific and rare metabolic potential of the cyanobacterial genus Moorea.</title>
        <authorList>
            <person name="Leao T."/>
            <person name="Castelao G."/>
            <person name="Korobeynikov A."/>
            <person name="Monroe E.A."/>
            <person name="Podell S."/>
            <person name="Glukhov E."/>
            <person name="Allen E."/>
            <person name="Gerwick W.H."/>
            <person name="Gerwick L."/>
        </authorList>
    </citation>
    <scope>NUCLEOTIDE SEQUENCE [LARGE SCALE GENOMIC DNA]</scope>
    <source>
        <strain evidence="5">PAL-8-15-08-1</strain>
    </source>
</reference>
<dbReference type="InterPro" id="IPR036188">
    <property type="entry name" value="FAD/NAD-bd_sf"/>
</dbReference>
<protein>
    <submittedName>
        <fullName evidence="4">FAD-dependent oxidoreductase</fullName>
    </submittedName>
</protein>
<dbReference type="EMBL" id="CP017599">
    <property type="protein sequence ID" value="AOX00094.1"/>
    <property type="molecule type" value="Genomic_DNA"/>
</dbReference>
<dbReference type="SUPFAM" id="SSF51905">
    <property type="entry name" value="FAD/NAD(P)-binding domain"/>
    <property type="match status" value="1"/>
</dbReference>
<dbReference type="KEGG" id="mpro:BJP34_12140"/>
<name>A0A1D8TR83_9CYAN</name>
<dbReference type="InterPro" id="IPR050641">
    <property type="entry name" value="RIFMO-like"/>
</dbReference>
<evidence type="ECO:0000256" key="1">
    <source>
        <dbReference type="ARBA" id="ARBA00022630"/>
    </source>
</evidence>
<evidence type="ECO:0000256" key="2">
    <source>
        <dbReference type="ARBA" id="ARBA00022827"/>
    </source>
</evidence>
<dbReference type="InterPro" id="IPR002938">
    <property type="entry name" value="FAD-bd"/>
</dbReference>
<dbReference type="RefSeq" id="WP_070392565.1">
    <property type="nucleotide sequence ID" value="NZ_CP017599.1"/>
</dbReference>
<dbReference type="Gene3D" id="3.50.50.60">
    <property type="entry name" value="FAD/NAD(P)-binding domain"/>
    <property type="match status" value="1"/>
</dbReference>